<dbReference type="EC" id="1.1.1.179" evidence="4"/>
<evidence type="ECO:0000256" key="5">
    <source>
        <dbReference type="ARBA" id="ARBA00040603"/>
    </source>
</evidence>
<dbReference type="GO" id="GO:0047115">
    <property type="term" value="F:trans-1,2-dihydrobenzene-1,2-diol dehydrogenase activity"/>
    <property type="evidence" value="ECO:0007669"/>
    <property type="project" value="UniProtKB-EC"/>
</dbReference>
<evidence type="ECO:0000256" key="3">
    <source>
        <dbReference type="ARBA" id="ARBA00038853"/>
    </source>
</evidence>
<evidence type="ECO:0000256" key="1">
    <source>
        <dbReference type="ARBA" id="ARBA00010928"/>
    </source>
</evidence>
<dbReference type="AlphaFoldDB" id="A0AAN9AN57"/>
<dbReference type="GO" id="GO:0000166">
    <property type="term" value="F:nucleotide binding"/>
    <property type="evidence" value="ECO:0007669"/>
    <property type="project" value="InterPro"/>
</dbReference>
<organism evidence="13 14">
    <name type="scientific">Littorina saxatilis</name>
    <dbReference type="NCBI Taxonomy" id="31220"/>
    <lineage>
        <taxon>Eukaryota</taxon>
        <taxon>Metazoa</taxon>
        <taxon>Spiralia</taxon>
        <taxon>Lophotrochozoa</taxon>
        <taxon>Mollusca</taxon>
        <taxon>Gastropoda</taxon>
        <taxon>Caenogastropoda</taxon>
        <taxon>Littorinimorpha</taxon>
        <taxon>Littorinoidea</taxon>
        <taxon>Littorinidae</taxon>
        <taxon>Littorina</taxon>
    </lineage>
</organism>
<dbReference type="Proteomes" id="UP001374579">
    <property type="component" value="Unassembled WGS sequence"/>
</dbReference>
<dbReference type="Pfam" id="PF01408">
    <property type="entry name" value="GFO_IDH_MocA"/>
    <property type="match status" value="1"/>
</dbReference>
<evidence type="ECO:0000256" key="6">
    <source>
        <dbReference type="ARBA" id="ARBA00042926"/>
    </source>
</evidence>
<protein>
    <recommendedName>
        <fullName evidence="5">Trans-1,2-dihydrobenzene-1,2-diol dehydrogenase</fullName>
        <ecNumber evidence="4">1.1.1.179</ecNumber>
        <ecNumber evidence="3">1.3.1.20</ecNumber>
    </recommendedName>
    <alternativeName>
        <fullName evidence="8">D-xylose 1-dehydrogenase</fullName>
    </alternativeName>
    <alternativeName>
        <fullName evidence="7">D-xylose-NADP dehydrogenase</fullName>
    </alternativeName>
    <alternativeName>
        <fullName evidence="6">Dimeric dihydrodiol dehydrogenase</fullName>
    </alternativeName>
</protein>
<evidence type="ECO:0000256" key="7">
    <source>
        <dbReference type="ARBA" id="ARBA00042988"/>
    </source>
</evidence>
<feature type="domain" description="GFO/IDH/MocA-like oxidoreductase" evidence="12">
    <location>
        <begin position="133"/>
        <end position="243"/>
    </location>
</feature>
<feature type="domain" description="Gfo/Idh/MocA-like oxidoreductase N-terminal" evidence="11">
    <location>
        <begin position="4"/>
        <end position="124"/>
    </location>
</feature>
<keyword evidence="2" id="KW-0560">Oxidoreductase</keyword>
<comment type="catalytic activity">
    <reaction evidence="9">
        <text>(1R,2R)-1,2-dihydrobenzene-1,2-diol + NADP(+) = catechol + NADPH + H(+)</text>
        <dbReference type="Rhea" id="RHEA:16729"/>
        <dbReference type="ChEBI" id="CHEBI:10702"/>
        <dbReference type="ChEBI" id="CHEBI:15378"/>
        <dbReference type="ChEBI" id="CHEBI:18135"/>
        <dbReference type="ChEBI" id="CHEBI:57783"/>
        <dbReference type="ChEBI" id="CHEBI:58349"/>
        <dbReference type="EC" id="1.3.1.20"/>
    </reaction>
</comment>
<dbReference type="GO" id="GO:0047837">
    <property type="term" value="F:D-xylose 1-dehydrogenase (NADP+) activity"/>
    <property type="evidence" value="ECO:0007669"/>
    <property type="project" value="UniProtKB-EC"/>
</dbReference>
<dbReference type="PANTHER" id="PTHR22604">
    <property type="entry name" value="OXIDOREDUCTASES"/>
    <property type="match status" value="1"/>
</dbReference>
<evidence type="ECO:0000256" key="4">
    <source>
        <dbReference type="ARBA" id="ARBA00038984"/>
    </source>
</evidence>
<dbReference type="Pfam" id="PF22725">
    <property type="entry name" value="GFO_IDH_MocA_C3"/>
    <property type="match status" value="1"/>
</dbReference>
<evidence type="ECO:0000256" key="2">
    <source>
        <dbReference type="ARBA" id="ARBA00023002"/>
    </source>
</evidence>
<dbReference type="Gene3D" id="3.30.360.10">
    <property type="entry name" value="Dihydrodipicolinate Reductase, domain 2"/>
    <property type="match status" value="1"/>
</dbReference>
<evidence type="ECO:0000313" key="13">
    <source>
        <dbReference type="EMBL" id="KAK7089967.1"/>
    </source>
</evidence>
<evidence type="ECO:0000313" key="14">
    <source>
        <dbReference type="Proteomes" id="UP001374579"/>
    </source>
</evidence>
<comment type="similarity">
    <text evidence="1">Belongs to the Gfo/Idh/MocA family.</text>
</comment>
<evidence type="ECO:0000256" key="9">
    <source>
        <dbReference type="ARBA" id="ARBA00047423"/>
    </source>
</evidence>
<dbReference type="EC" id="1.3.1.20" evidence="3"/>
<comment type="catalytic activity">
    <reaction evidence="10">
        <text>D-xylose + NADP(+) = D-xylono-1,5-lactone + NADPH + H(+)</text>
        <dbReference type="Rhea" id="RHEA:22000"/>
        <dbReference type="ChEBI" id="CHEBI:15378"/>
        <dbReference type="ChEBI" id="CHEBI:15867"/>
        <dbReference type="ChEBI" id="CHEBI:53455"/>
        <dbReference type="ChEBI" id="CHEBI:57783"/>
        <dbReference type="ChEBI" id="CHEBI:58349"/>
        <dbReference type="EC" id="1.1.1.179"/>
    </reaction>
</comment>
<dbReference type="InterPro" id="IPR055170">
    <property type="entry name" value="GFO_IDH_MocA-like_dom"/>
</dbReference>
<evidence type="ECO:0000256" key="8">
    <source>
        <dbReference type="ARBA" id="ARBA00043025"/>
    </source>
</evidence>
<dbReference type="PANTHER" id="PTHR22604:SF105">
    <property type="entry name" value="TRANS-1,2-DIHYDROBENZENE-1,2-DIOL DEHYDROGENASE"/>
    <property type="match status" value="1"/>
</dbReference>
<keyword evidence="14" id="KW-1185">Reference proteome</keyword>
<proteinExistence type="inferred from homology"/>
<evidence type="ECO:0000259" key="11">
    <source>
        <dbReference type="Pfam" id="PF01408"/>
    </source>
</evidence>
<evidence type="ECO:0000256" key="10">
    <source>
        <dbReference type="ARBA" id="ARBA00049233"/>
    </source>
</evidence>
<dbReference type="SUPFAM" id="SSF51735">
    <property type="entry name" value="NAD(P)-binding Rossmann-fold domains"/>
    <property type="match status" value="1"/>
</dbReference>
<dbReference type="InterPro" id="IPR036291">
    <property type="entry name" value="NAD(P)-bd_dom_sf"/>
</dbReference>
<gene>
    <name evidence="13" type="ORF">V1264_009838</name>
</gene>
<accession>A0AAN9AN57</accession>
<name>A0AAN9AN57_9CAEN</name>
<dbReference type="InterPro" id="IPR050984">
    <property type="entry name" value="Gfo/Idh/MocA_domain"/>
</dbReference>
<dbReference type="InterPro" id="IPR000683">
    <property type="entry name" value="Gfo/Idh/MocA-like_OxRdtase_N"/>
</dbReference>
<dbReference type="Gene3D" id="3.40.50.720">
    <property type="entry name" value="NAD(P)-binding Rossmann-like Domain"/>
    <property type="match status" value="1"/>
</dbReference>
<dbReference type="EMBL" id="JBAMIC010000024">
    <property type="protein sequence ID" value="KAK7089967.1"/>
    <property type="molecule type" value="Genomic_DNA"/>
</dbReference>
<dbReference type="SUPFAM" id="SSF55347">
    <property type="entry name" value="Glyceraldehyde-3-phosphate dehydrogenase-like, C-terminal domain"/>
    <property type="match status" value="1"/>
</dbReference>
<comment type="caution">
    <text evidence="13">The sequence shown here is derived from an EMBL/GenBank/DDBJ whole genome shotgun (WGS) entry which is preliminary data.</text>
</comment>
<reference evidence="13 14" key="1">
    <citation type="submission" date="2024-02" db="EMBL/GenBank/DDBJ databases">
        <title>Chromosome-scale genome assembly of the rough periwinkle Littorina saxatilis.</title>
        <authorList>
            <person name="De Jode A."/>
            <person name="Faria R."/>
            <person name="Formenti G."/>
            <person name="Sims Y."/>
            <person name="Smith T.P."/>
            <person name="Tracey A."/>
            <person name="Wood J.M.D."/>
            <person name="Zagrodzka Z.B."/>
            <person name="Johannesson K."/>
            <person name="Butlin R.K."/>
            <person name="Leder E.H."/>
        </authorList>
    </citation>
    <scope>NUCLEOTIDE SEQUENCE [LARGE SCALE GENOMIC DNA]</scope>
    <source>
        <strain evidence="13">Snail1</strain>
        <tissue evidence="13">Muscle</tissue>
    </source>
</reference>
<evidence type="ECO:0000259" key="12">
    <source>
        <dbReference type="Pfam" id="PF22725"/>
    </source>
</evidence>
<sequence>MATRWGICSTGLIANDFVTALKSLPTDEHQVVAVAAQSDKSKAESFAKKYDIPAAYGTYEELAKDPNVEIVYIGTVHPFHHKACLMYLDHGKHVLCEKPLTMTLEEAQEVTAKAKEKKLFLMEGLWTRFFPAYRAMVEEVSSGSLGDVRCVQATAVTSTGQVKPVAGGALMALACYPITFVQQVFKERPEKIVALGQFSEEGGDLGGSISLQYKGGQIGLVYFNRAAAMGNSTVTIHGTKANLQVPDDMHTPTRVTFPVTSKRGKREETFPLPDTQESFNYWNSIGFVYEAQAVRSCLQKGLTECPEMTHEDSLTAMYILDEVSKQLGIHSSGNKKLYL</sequence>